<dbReference type="PANTHER" id="PTHR46142:SF3">
    <property type="entry name" value="F18B13.24 PROTEIN"/>
    <property type="match status" value="1"/>
</dbReference>
<organism evidence="2 3">
    <name type="scientific">Paraburkholderia caledonica</name>
    <dbReference type="NCBI Taxonomy" id="134536"/>
    <lineage>
        <taxon>Bacteria</taxon>
        <taxon>Pseudomonadati</taxon>
        <taxon>Pseudomonadota</taxon>
        <taxon>Betaproteobacteria</taxon>
        <taxon>Burkholderiales</taxon>
        <taxon>Burkholderiaceae</taxon>
        <taxon>Paraburkholderia</taxon>
    </lineage>
</organism>
<dbReference type="EMBL" id="JAURTK010000004">
    <property type="protein sequence ID" value="MDP9648659.1"/>
    <property type="molecule type" value="Genomic_DNA"/>
</dbReference>
<evidence type="ECO:0000259" key="1">
    <source>
        <dbReference type="PROSITE" id="PS51819"/>
    </source>
</evidence>
<dbReference type="InterPro" id="IPR029068">
    <property type="entry name" value="Glyas_Bleomycin-R_OHBP_Dase"/>
</dbReference>
<comment type="caution">
    <text evidence="2">The sequence shown here is derived from an EMBL/GenBank/DDBJ whole genome shotgun (WGS) entry which is preliminary data.</text>
</comment>
<reference evidence="2" key="1">
    <citation type="submission" date="2023-07" db="EMBL/GenBank/DDBJ databases">
        <title>Sorghum-associated microbial communities from plants grown in Nebraska, USA.</title>
        <authorList>
            <person name="Schachtman D."/>
        </authorList>
    </citation>
    <scope>NUCLEOTIDE SEQUENCE</scope>
    <source>
        <strain evidence="2">DS1061</strain>
    </source>
</reference>
<evidence type="ECO:0000313" key="2">
    <source>
        <dbReference type="EMBL" id="MDP9648659.1"/>
    </source>
</evidence>
<dbReference type="Pfam" id="PF13669">
    <property type="entry name" value="Glyoxalase_4"/>
    <property type="match status" value="1"/>
</dbReference>
<dbReference type="PANTHER" id="PTHR46142">
    <property type="match status" value="1"/>
</dbReference>
<proteinExistence type="predicted"/>
<dbReference type="Proteomes" id="UP001229486">
    <property type="component" value="Unassembled WGS sequence"/>
</dbReference>
<protein>
    <submittedName>
        <fullName evidence="2">Catechol 2,3-dioxygenase-like lactoylglutathione lyase family enzyme</fullName>
    </submittedName>
</protein>
<accession>A0AB73IHN6</accession>
<dbReference type="PROSITE" id="PS51819">
    <property type="entry name" value="VOC"/>
    <property type="match status" value="1"/>
</dbReference>
<name>A0AB73IHN6_9BURK</name>
<gene>
    <name evidence="2" type="ORF">J2793_004105</name>
</gene>
<dbReference type="AlphaFoldDB" id="A0AB73IHN6"/>
<sequence>MRRSQPAEAMQLDHATIVTADLDTARHFFVDVVGLTQGARPAFSVGGYWLYANGNPVIHLVESTVPDTSMRAAPRIDHIAFRLESAAEWQALLARLRATGVDYRTAQVPPMGPQEAAMQIFVALAPSVVVEFVTALHHAQP</sequence>
<dbReference type="InterPro" id="IPR037523">
    <property type="entry name" value="VOC_core"/>
</dbReference>
<dbReference type="SUPFAM" id="SSF54593">
    <property type="entry name" value="Glyoxalase/Bleomycin resistance protein/Dihydroxybiphenyl dioxygenase"/>
    <property type="match status" value="1"/>
</dbReference>
<dbReference type="Gene3D" id="3.10.180.10">
    <property type="entry name" value="2,3-Dihydroxybiphenyl 1,2-Dioxygenase, domain 1"/>
    <property type="match status" value="1"/>
</dbReference>
<feature type="domain" description="VOC" evidence="1">
    <location>
        <begin position="11"/>
        <end position="135"/>
    </location>
</feature>
<evidence type="ECO:0000313" key="3">
    <source>
        <dbReference type="Proteomes" id="UP001229486"/>
    </source>
</evidence>